<evidence type="ECO:0000256" key="11">
    <source>
        <dbReference type="HAMAP-Rule" id="MF_01263"/>
    </source>
</evidence>
<evidence type="ECO:0000256" key="3">
    <source>
        <dbReference type="ARBA" id="ARBA00022694"/>
    </source>
</evidence>
<protein>
    <recommendedName>
        <fullName evidence="11">CCA-adding enzyme</fullName>
        <ecNumber evidence="11">2.7.7.72</ecNumber>
    </recommendedName>
    <alternativeName>
        <fullName evidence="11">CCA tRNA nucleotidyltransferase</fullName>
    </alternativeName>
    <alternativeName>
        <fullName evidence="11">tRNA CCA-pyrophosphorylase</fullName>
    </alternativeName>
    <alternativeName>
        <fullName evidence="11">tRNA adenylyl-/cytidylyl- transferase</fullName>
    </alternativeName>
    <alternativeName>
        <fullName evidence="11">tRNA nucleotidyltransferase</fullName>
    </alternativeName>
    <alternativeName>
        <fullName evidence="11">tRNA-NT</fullName>
    </alternativeName>
</protein>
<feature type="domain" description="Poly A polymerase head" evidence="12">
    <location>
        <begin position="29"/>
        <end position="149"/>
    </location>
</feature>
<feature type="binding site" evidence="11">
    <location>
        <position position="161"/>
    </location>
    <ligand>
        <name>ATP</name>
        <dbReference type="ChEBI" id="CHEBI:30616"/>
    </ligand>
</feature>
<feature type="binding site" evidence="11">
    <location>
        <position position="37"/>
    </location>
    <ligand>
        <name>ATP</name>
        <dbReference type="ChEBI" id="CHEBI:30616"/>
    </ligand>
</feature>
<gene>
    <name evidence="11" type="primary">cca</name>
    <name evidence="16" type="ORF">E4031_06780</name>
    <name evidence="15" type="ORF">E4Z98_04995</name>
</gene>
<dbReference type="EC" id="2.7.7.72" evidence="11"/>
<feature type="binding site" evidence="11">
    <location>
        <position position="47"/>
    </location>
    <ligand>
        <name>Mg(2+)</name>
        <dbReference type="ChEBI" id="CHEBI:18420"/>
    </ligand>
</feature>
<dbReference type="AlphaFoldDB" id="A0AAJ5JM76"/>
<evidence type="ECO:0000256" key="10">
    <source>
        <dbReference type="ARBA" id="ARBA00022884"/>
    </source>
</evidence>
<evidence type="ECO:0000313" key="16">
    <source>
        <dbReference type="EMBL" id="TFZ40666.1"/>
    </source>
</evidence>
<evidence type="ECO:0000313" key="17">
    <source>
        <dbReference type="Proteomes" id="UP000296883"/>
    </source>
</evidence>
<keyword evidence="5 11" id="KW-0479">Metal-binding</keyword>
<feature type="binding site" evidence="11">
    <location>
        <position position="118"/>
    </location>
    <ligand>
        <name>CTP</name>
        <dbReference type="ChEBI" id="CHEBI:37563"/>
    </ligand>
</feature>
<feature type="binding site" evidence="11">
    <location>
        <position position="167"/>
    </location>
    <ligand>
        <name>ATP</name>
        <dbReference type="ChEBI" id="CHEBI:30616"/>
    </ligand>
</feature>
<comment type="catalytic activity">
    <reaction evidence="11">
        <text>a tRNA precursor + 2 CTP + ATP = a tRNA with a 3' CCA end + 3 diphosphate</text>
        <dbReference type="Rhea" id="RHEA:14433"/>
        <dbReference type="Rhea" id="RHEA-COMP:10465"/>
        <dbReference type="Rhea" id="RHEA-COMP:10468"/>
        <dbReference type="ChEBI" id="CHEBI:30616"/>
        <dbReference type="ChEBI" id="CHEBI:33019"/>
        <dbReference type="ChEBI" id="CHEBI:37563"/>
        <dbReference type="ChEBI" id="CHEBI:74896"/>
        <dbReference type="ChEBI" id="CHEBI:83071"/>
        <dbReference type="EC" id="2.7.7.72"/>
    </reaction>
</comment>
<keyword evidence="4 11" id="KW-0548">Nucleotidyltransferase</keyword>
<feature type="binding site" evidence="11">
    <location>
        <position position="118"/>
    </location>
    <ligand>
        <name>ATP</name>
        <dbReference type="ChEBI" id="CHEBI:30616"/>
    </ligand>
</feature>
<sequence>MKITKEKMPIEFIEAIPIMEQIEAAGYEAYFVGGSVRDVLLNKPIHDIDIATSAFPEEVKTLFPHTVDIGIEHGTVLVLSEGNEYEITTFRTESDYQDYRRPDEVVFVRSLEEDLKRRDFTINALAMNTKGDIIDLFDGEADLKAGIIRAVGLAHERFNEDALRMMRAVRFASQLDFSIEEQTFEAIKELSPLLQHISVERIHIEWIKLLLGKNRNKGIEAFVLTELYQYCPGLNEQAGMLKSLIELAPYEIESEEDSWVILCHKLSLKGQELTSFLKKWKLSNKIIDNCKKVVPSVSFRLEHEWDTAHLYPLNEEQVLMTERVLKILNVSYDVSLAKKKYNELPIHGLKDLAVTGSDLIAHLNQQPGPWLGRLLKTLEQAVLIGQVENNKLSLLNFLEERNVNGNQ</sequence>
<evidence type="ECO:0000313" key="18">
    <source>
        <dbReference type="Proteomes" id="UP000297725"/>
    </source>
</evidence>
<feature type="binding site" evidence="11">
    <location>
        <position position="167"/>
    </location>
    <ligand>
        <name>CTP</name>
        <dbReference type="ChEBI" id="CHEBI:37563"/>
    </ligand>
</feature>
<comment type="cofactor">
    <cofactor evidence="1 11">
        <name>Mg(2+)</name>
        <dbReference type="ChEBI" id="CHEBI:18420"/>
    </cofactor>
</comment>
<feature type="binding site" evidence="11">
    <location>
        <position position="161"/>
    </location>
    <ligand>
        <name>CTP</name>
        <dbReference type="ChEBI" id="CHEBI:37563"/>
    </ligand>
</feature>
<dbReference type="Pfam" id="PF01743">
    <property type="entry name" value="PolyA_pol"/>
    <property type="match status" value="1"/>
</dbReference>
<evidence type="ECO:0000259" key="12">
    <source>
        <dbReference type="Pfam" id="PF01743"/>
    </source>
</evidence>
<keyword evidence="6 11" id="KW-0547">Nucleotide-binding</keyword>
<dbReference type="InterPro" id="IPR032828">
    <property type="entry name" value="PolyA_RNA-bd"/>
</dbReference>
<evidence type="ECO:0000259" key="13">
    <source>
        <dbReference type="Pfam" id="PF12627"/>
    </source>
</evidence>
<dbReference type="RefSeq" id="WP_135254692.1">
    <property type="nucleotide sequence ID" value="NZ_CP038865.1"/>
</dbReference>
<evidence type="ECO:0000256" key="6">
    <source>
        <dbReference type="ARBA" id="ARBA00022741"/>
    </source>
</evidence>
<dbReference type="Gene3D" id="3.30.460.10">
    <property type="entry name" value="Beta Polymerase, domain 2"/>
    <property type="match status" value="1"/>
</dbReference>
<evidence type="ECO:0000313" key="15">
    <source>
        <dbReference type="EMBL" id="QCA28704.1"/>
    </source>
</evidence>
<evidence type="ECO:0000256" key="1">
    <source>
        <dbReference type="ARBA" id="ARBA00001946"/>
    </source>
</evidence>
<dbReference type="Proteomes" id="UP000296883">
    <property type="component" value="Chromosome"/>
</dbReference>
<feature type="domain" description="tRNA nucleotidyltransferase/poly(A) polymerase RNA and SrmB- binding" evidence="13">
    <location>
        <begin position="176"/>
        <end position="235"/>
    </location>
</feature>
<keyword evidence="9 11" id="KW-0460">Magnesium</keyword>
<evidence type="ECO:0000259" key="14">
    <source>
        <dbReference type="Pfam" id="PF13735"/>
    </source>
</evidence>
<feature type="binding site" evidence="11">
    <location>
        <position position="164"/>
    </location>
    <ligand>
        <name>ATP</name>
        <dbReference type="ChEBI" id="CHEBI:30616"/>
    </ligand>
</feature>
<feature type="domain" description="CCA-adding enzyme C-terminal" evidence="14">
    <location>
        <begin position="251"/>
        <end position="397"/>
    </location>
</feature>
<dbReference type="GO" id="GO:0042245">
    <property type="term" value="P:RNA repair"/>
    <property type="evidence" value="ECO:0007669"/>
    <property type="project" value="UniProtKB-KW"/>
</dbReference>
<feature type="binding site" evidence="11">
    <location>
        <position position="170"/>
    </location>
    <ligand>
        <name>ATP</name>
        <dbReference type="ChEBI" id="CHEBI:30616"/>
    </ligand>
</feature>
<dbReference type="InterPro" id="IPR023068">
    <property type="entry name" value="CCA-adding_enz_firmicutes"/>
</dbReference>
<dbReference type="Gene3D" id="1.20.58.560">
    <property type="match status" value="1"/>
</dbReference>
<dbReference type="InterPro" id="IPR043519">
    <property type="entry name" value="NT_sf"/>
</dbReference>
<accession>A0AAJ5JM76</accession>
<dbReference type="Pfam" id="PF13735">
    <property type="entry name" value="tRNA_NucTran2_2"/>
    <property type="match status" value="1"/>
</dbReference>
<dbReference type="GO" id="GO:0004810">
    <property type="term" value="F:CCA tRNA nucleotidyltransferase activity"/>
    <property type="evidence" value="ECO:0007669"/>
    <property type="project" value="UniProtKB-UniRule"/>
</dbReference>
<dbReference type="PANTHER" id="PTHR46173">
    <property type="entry name" value="CCA TRNA NUCLEOTIDYLTRANSFERASE 1, MITOCHONDRIAL"/>
    <property type="match status" value="1"/>
</dbReference>
<comment type="miscellaneous">
    <text evidence="11">A single active site specifically recognizes both ATP and CTP and is responsible for their addition.</text>
</comment>
<organism evidence="16 18">
    <name type="scientific">Vagococcus xieshaowenii</name>
    <dbReference type="NCBI Taxonomy" id="2562451"/>
    <lineage>
        <taxon>Bacteria</taxon>
        <taxon>Bacillati</taxon>
        <taxon>Bacillota</taxon>
        <taxon>Bacilli</taxon>
        <taxon>Lactobacillales</taxon>
        <taxon>Enterococcaceae</taxon>
        <taxon>Vagococcus</taxon>
    </lineage>
</organism>
<reference evidence="15 17" key="2">
    <citation type="journal article" date="2020" name="Int. J. Syst. Evol. Microbiol.">
        <title>Vagococcus xieshaowenii sp. nov., isolated from snow finch (Montifringilla taczanowskii) cloacal content.</title>
        <authorList>
            <person name="Ge Y."/>
            <person name="Yang J."/>
            <person name="Lai X.H."/>
            <person name="Zhang G."/>
            <person name="Jin D."/>
            <person name="Lu S."/>
            <person name="Wang B."/>
            <person name="Huang Y."/>
            <person name="Huang Y."/>
            <person name="Ren Z."/>
            <person name="Zhang X."/>
            <person name="Xu J."/>
        </authorList>
    </citation>
    <scope>NUCLEOTIDE SEQUENCE [LARGE SCALE GENOMIC DNA]</scope>
    <source>
        <strain evidence="17">personal::cf-49</strain>
        <strain evidence="15">Personal::cf-49</strain>
    </source>
</reference>
<keyword evidence="10 11" id="KW-0694">RNA-binding</keyword>
<keyword evidence="17" id="KW-1185">Reference proteome</keyword>
<feature type="binding site" evidence="11">
    <location>
        <position position="37"/>
    </location>
    <ligand>
        <name>CTP</name>
        <dbReference type="ChEBI" id="CHEBI:37563"/>
    </ligand>
</feature>
<dbReference type="InterPro" id="IPR050264">
    <property type="entry name" value="Bact_CCA-adding_enz_type3_sf"/>
</dbReference>
<dbReference type="GO" id="GO:0005524">
    <property type="term" value="F:ATP binding"/>
    <property type="evidence" value="ECO:0007669"/>
    <property type="project" value="UniProtKB-UniRule"/>
</dbReference>
<dbReference type="InterPro" id="IPR002646">
    <property type="entry name" value="PolA_pol_head_dom"/>
</dbReference>
<comment type="similarity">
    <text evidence="11">Belongs to the tRNA nucleotidyltransferase/poly(A) polymerase family. Bacterial CCA-adding enzyme type 3 subfamily.</text>
</comment>
<comment type="catalytic activity">
    <reaction evidence="11">
        <text>a tRNA with a 3' CCA end + 2 CTP + ATP = a tRNA with a 3' CCACCA end + 3 diphosphate</text>
        <dbReference type="Rhea" id="RHEA:76235"/>
        <dbReference type="Rhea" id="RHEA-COMP:10468"/>
        <dbReference type="Rhea" id="RHEA-COMP:18655"/>
        <dbReference type="ChEBI" id="CHEBI:30616"/>
        <dbReference type="ChEBI" id="CHEBI:33019"/>
        <dbReference type="ChEBI" id="CHEBI:37563"/>
        <dbReference type="ChEBI" id="CHEBI:83071"/>
        <dbReference type="ChEBI" id="CHEBI:195187"/>
    </reaction>
</comment>
<evidence type="ECO:0000256" key="7">
    <source>
        <dbReference type="ARBA" id="ARBA00022800"/>
    </source>
</evidence>
<evidence type="ECO:0000256" key="8">
    <source>
        <dbReference type="ARBA" id="ARBA00022840"/>
    </source>
</evidence>
<dbReference type="GO" id="GO:0001680">
    <property type="term" value="P:tRNA 3'-terminal CCA addition"/>
    <property type="evidence" value="ECO:0007669"/>
    <property type="project" value="UniProtKB-UniRule"/>
</dbReference>
<keyword evidence="3 11" id="KW-0819">tRNA processing</keyword>
<dbReference type="HAMAP" id="MF_01263">
    <property type="entry name" value="CCA_bact_type3"/>
    <property type="match status" value="1"/>
</dbReference>
<proteinExistence type="inferred from homology"/>
<evidence type="ECO:0000256" key="5">
    <source>
        <dbReference type="ARBA" id="ARBA00022723"/>
    </source>
</evidence>
<feature type="binding site" evidence="11">
    <location>
        <position position="34"/>
    </location>
    <ligand>
        <name>CTP</name>
        <dbReference type="ChEBI" id="CHEBI:37563"/>
    </ligand>
</feature>
<dbReference type="GO" id="GO:0000049">
    <property type="term" value="F:tRNA binding"/>
    <property type="evidence" value="ECO:0007669"/>
    <property type="project" value="UniProtKB-UniRule"/>
</dbReference>
<dbReference type="EMBL" id="CP038865">
    <property type="protein sequence ID" value="QCA28704.1"/>
    <property type="molecule type" value="Genomic_DNA"/>
</dbReference>
<evidence type="ECO:0000256" key="9">
    <source>
        <dbReference type="ARBA" id="ARBA00022842"/>
    </source>
</evidence>
<dbReference type="Proteomes" id="UP000297725">
    <property type="component" value="Unassembled WGS sequence"/>
</dbReference>
<dbReference type="CDD" id="cd05398">
    <property type="entry name" value="NT_ClassII-CCAase"/>
    <property type="match status" value="1"/>
</dbReference>
<comment type="function">
    <text evidence="11">Catalyzes the addition and repair of the essential 3'-terminal CCA sequence in tRNAs without using a nucleic acid template. Adds these three nucleotides in the order of C, C, and A to the tRNA nucleotide-73, using CTP and ATP as substrates and producing inorganic pyrophosphate. tRNA 3'-terminal CCA addition is required both for tRNA processing and repair. Also involved in tRNA surveillance by mediating tandem CCA addition to generate a CCACCA at the 3' terminus of unstable tRNAs. While stable tRNAs receive only 3'-terminal CCA, unstable tRNAs are marked with CCACCA and rapidly degraded.</text>
</comment>
<comment type="subunit">
    <text evidence="11">Homodimer.</text>
</comment>
<dbReference type="GO" id="GO:0000287">
    <property type="term" value="F:magnesium ion binding"/>
    <property type="evidence" value="ECO:0007669"/>
    <property type="project" value="UniProtKB-UniRule"/>
</dbReference>
<keyword evidence="8 11" id="KW-0067">ATP-binding</keyword>
<dbReference type="NCBIfam" id="NF009814">
    <property type="entry name" value="PRK13299.1"/>
    <property type="match status" value="1"/>
</dbReference>
<reference evidence="16 18" key="1">
    <citation type="submission" date="2019-03" db="EMBL/GenBank/DDBJ databases">
        <title>Vagococcus sp. was isolated fron gut of Carduelis flavirostris.</title>
        <authorList>
            <person name="Ge Y."/>
        </authorList>
    </citation>
    <scope>NUCLEOTIDE SEQUENCE [LARGE SCALE GENOMIC DNA]</scope>
    <source>
        <strain evidence="16 18">CF-210</strain>
    </source>
</reference>
<dbReference type="Gene3D" id="1.10.246.80">
    <property type="match status" value="1"/>
</dbReference>
<evidence type="ECO:0000256" key="4">
    <source>
        <dbReference type="ARBA" id="ARBA00022695"/>
    </source>
</evidence>
<dbReference type="Gene3D" id="1.10.110.30">
    <property type="match status" value="1"/>
</dbReference>
<keyword evidence="7 11" id="KW-0692">RNA repair</keyword>
<dbReference type="Pfam" id="PF12627">
    <property type="entry name" value="PolyA_pol_RNAbd"/>
    <property type="match status" value="1"/>
</dbReference>
<feature type="binding site" evidence="11">
    <location>
        <position position="164"/>
    </location>
    <ligand>
        <name>CTP</name>
        <dbReference type="ChEBI" id="CHEBI:37563"/>
    </ligand>
</feature>
<keyword evidence="2 11" id="KW-0808">Transferase</keyword>
<evidence type="ECO:0000256" key="2">
    <source>
        <dbReference type="ARBA" id="ARBA00022679"/>
    </source>
</evidence>
<feature type="binding site" evidence="11">
    <location>
        <position position="34"/>
    </location>
    <ligand>
        <name>ATP</name>
        <dbReference type="ChEBI" id="CHEBI:30616"/>
    </ligand>
</feature>
<dbReference type="SUPFAM" id="SSF81301">
    <property type="entry name" value="Nucleotidyltransferase"/>
    <property type="match status" value="1"/>
</dbReference>
<dbReference type="SUPFAM" id="SSF81891">
    <property type="entry name" value="Poly A polymerase C-terminal region-like"/>
    <property type="match status" value="1"/>
</dbReference>
<feature type="binding site" evidence="11">
    <location>
        <position position="49"/>
    </location>
    <ligand>
        <name>Mg(2+)</name>
        <dbReference type="ChEBI" id="CHEBI:18420"/>
    </ligand>
</feature>
<name>A0AAJ5JM76_9ENTE</name>
<dbReference type="EMBL" id="SRHU01000024">
    <property type="protein sequence ID" value="TFZ40666.1"/>
    <property type="molecule type" value="Genomic_DNA"/>
</dbReference>
<dbReference type="InterPro" id="IPR032810">
    <property type="entry name" value="CCA-adding_enz_C"/>
</dbReference>
<dbReference type="PANTHER" id="PTHR46173:SF1">
    <property type="entry name" value="CCA TRNA NUCLEOTIDYLTRANSFERASE 1, MITOCHONDRIAL"/>
    <property type="match status" value="1"/>
</dbReference>
<feature type="binding site" evidence="11">
    <location>
        <position position="170"/>
    </location>
    <ligand>
        <name>CTP</name>
        <dbReference type="ChEBI" id="CHEBI:37563"/>
    </ligand>
</feature>